<sequence>MDCTPYLRNEICLAGCSEDTTSNPTTRSHHSLTRREVFQNLANRILYSRFYMVLYIVMAVLSGWSIFLSFHQGCASSPLFVILESIINCTMIAEVGLRLTALGKNYWRSASNILDIFLVIFCFITLILVLTGCGSGHSAEEVIDTVLLIFRNLVQSWRLFTMIRKNSLIVKPQVAAIDFSNVRPDSFDIEDFGVENYADDDSYGAEDNGNRT</sequence>
<keyword evidence="4 5" id="KW-0472">Membrane</keyword>
<dbReference type="GO" id="GO:0005216">
    <property type="term" value="F:monoatomic ion channel activity"/>
    <property type="evidence" value="ECO:0007669"/>
    <property type="project" value="InterPro"/>
</dbReference>
<accession>A0A9P5VKM1</accession>
<comment type="subcellular location">
    <subcellularLocation>
        <location evidence="1">Membrane</location>
        <topology evidence="1">Multi-pass membrane protein</topology>
    </subcellularLocation>
</comment>
<protein>
    <recommendedName>
        <fullName evidence="6">Ion transport domain-containing protein</fullName>
    </recommendedName>
</protein>
<dbReference type="Pfam" id="PF00520">
    <property type="entry name" value="Ion_trans"/>
    <property type="match status" value="1"/>
</dbReference>
<evidence type="ECO:0000256" key="1">
    <source>
        <dbReference type="ARBA" id="ARBA00004141"/>
    </source>
</evidence>
<dbReference type="EMBL" id="JAAAUY010000476">
    <property type="protein sequence ID" value="KAF9329416.1"/>
    <property type="molecule type" value="Genomic_DNA"/>
</dbReference>
<evidence type="ECO:0000313" key="8">
    <source>
        <dbReference type="Proteomes" id="UP000696485"/>
    </source>
</evidence>
<feature type="transmembrane region" description="Helical" evidence="5">
    <location>
        <begin position="79"/>
        <end position="101"/>
    </location>
</feature>
<keyword evidence="2 5" id="KW-0812">Transmembrane</keyword>
<evidence type="ECO:0000259" key="6">
    <source>
        <dbReference type="Pfam" id="PF00520"/>
    </source>
</evidence>
<dbReference type="PANTHER" id="PTHR38483">
    <property type="entry name" value="CHROMOSOME 1, WHOLE GENOME SHOTGUN SEQUENCE"/>
    <property type="match status" value="1"/>
</dbReference>
<feature type="transmembrane region" description="Helical" evidence="5">
    <location>
        <begin position="50"/>
        <end position="67"/>
    </location>
</feature>
<dbReference type="AlphaFoldDB" id="A0A9P5VKM1"/>
<name>A0A9P5VKM1_9FUNG</name>
<keyword evidence="3 5" id="KW-1133">Transmembrane helix</keyword>
<dbReference type="PANTHER" id="PTHR38483:SF1">
    <property type="entry name" value="ION TRANSPORT DOMAIN-CONTAINING PROTEIN"/>
    <property type="match status" value="1"/>
</dbReference>
<keyword evidence="8" id="KW-1185">Reference proteome</keyword>
<evidence type="ECO:0000256" key="5">
    <source>
        <dbReference type="SAM" id="Phobius"/>
    </source>
</evidence>
<gene>
    <name evidence="7" type="ORF">BG006_007487</name>
</gene>
<proteinExistence type="predicted"/>
<feature type="domain" description="Ion transport" evidence="6">
    <location>
        <begin position="50"/>
        <end position="164"/>
    </location>
</feature>
<dbReference type="Proteomes" id="UP000696485">
    <property type="component" value="Unassembled WGS sequence"/>
</dbReference>
<dbReference type="GO" id="GO:0016020">
    <property type="term" value="C:membrane"/>
    <property type="evidence" value="ECO:0007669"/>
    <property type="project" value="UniProtKB-SubCell"/>
</dbReference>
<evidence type="ECO:0000256" key="2">
    <source>
        <dbReference type="ARBA" id="ARBA00022692"/>
    </source>
</evidence>
<reference evidence="7" key="1">
    <citation type="journal article" date="2020" name="Fungal Divers.">
        <title>Resolving the Mortierellaceae phylogeny through synthesis of multi-gene phylogenetics and phylogenomics.</title>
        <authorList>
            <person name="Vandepol N."/>
            <person name="Liber J."/>
            <person name="Desiro A."/>
            <person name="Na H."/>
            <person name="Kennedy M."/>
            <person name="Barry K."/>
            <person name="Grigoriev I.V."/>
            <person name="Miller A.N."/>
            <person name="O'Donnell K."/>
            <person name="Stajich J.E."/>
            <person name="Bonito G."/>
        </authorList>
    </citation>
    <scope>NUCLEOTIDE SEQUENCE</scope>
    <source>
        <strain evidence="7">NVP1</strain>
    </source>
</reference>
<dbReference type="Gene3D" id="1.20.120.350">
    <property type="entry name" value="Voltage-gated potassium channels. Chain C"/>
    <property type="match status" value="1"/>
</dbReference>
<dbReference type="InterPro" id="IPR027359">
    <property type="entry name" value="Volt_channel_dom_sf"/>
</dbReference>
<organism evidence="7 8">
    <name type="scientific">Podila minutissima</name>
    <dbReference type="NCBI Taxonomy" id="64525"/>
    <lineage>
        <taxon>Eukaryota</taxon>
        <taxon>Fungi</taxon>
        <taxon>Fungi incertae sedis</taxon>
        <taxon>Mucoromycota</taxon>
        <taxon>Mortierellomycotina</taxon>
        <taxon>Mortierellomycetes</taxon>
        <taxon>Mortierellales</taxon>
        <taxon>Mortierellaceae</taxon>
        <taxon>Podila</taxon>
    </lineage>
</organism>
<evidence type="ECO:0000256" key="4">
    <source>
        <dbReference type="ARBA" id="ARBA00023136"/>
    </source>
</evidence>
<dbReference type="InterPro" id="IPR005821">
    <property type="entry name" value="Ion_trans_dom"/>
</dbReference>
<evidence type="ECO:0000313" key="7">
    <source>
        <dbReference type="EMBL" id="KAF9329416.1"/>
    </source>
</evidence>
<evidence type="ECO:0000256" key="3">
    <source>
        <dbReference type="ARBA" id="ARBA00022989"/>
    </source>
</evidence>
<comment type="caution">
    <text evidence="7">The sequence shown here is derived from an EMBL/GenBank/DDBJ whole genome shotgun (WGS) entry which is preliminary data.</text>
</comment>
<feature type="transmembrane region" description="Helical" evidence="5">
    <location>
        <begin position="113"/>
        <end position="132"/>
    </location>
</feature>